<proteinExistence type="predicted"/>
<name>A0ABR0EYX1_ZASCE</name>
<gene>
    <name evidence="2" type="ORF">PRZ48_000096</name>
</gene>
<evidence type="ECO:0000313" key="2">
    <source>
        <dbReference type="EMBL" id="KAK4506366.1"/>
    </source>
</evidence>
<sequence length="368" mass="39247">MITPSKLSFLLAAVGSVDAFSITFYAGVECRGERLGGGEVSIADGCQDGSMYNGIASSVLISPTGDEETGIVSFYEGQDCPLENSVAAGNDGCLTVGAGLASFGSYNVIGAVTGPSVRKRTHRSVGPRSLKEIKHGDVFEHDNHIWRWQQIAEGTFRGVLAQEWDSEVRIQGFEPLDFGKDYPFNFTEYYLNHPEMANAMRSGPVSETGISLKRQAPNFGLEPFCRKVTNCVYAAAILADFYFPAQTQYVVNALEAARQQATLENLWTFLGQPVVVPASIGIGTGVATGYISARYFSSSPQPAEGCSQANDAAVLAELINSGAVGEDQVSAVRNQIRDNDVQSTGDVVVALVPDQEPNTGQYCGAPVA</sequence>
<dbReference type="EMBL" id="JAXOVC010000001">
    <property type="protein sequence ID" value="KAK4506366.1"/>
    <property type="molecule type" value="Genomic_DNA"/>
</dbReference>
<keyword evidence="3" id="KW-1185">Reference proteome</keyword>
<keyword evidence="1" id="KW-0732">Signal</keyword>
<feature type="signal peptide" evidence="1">
    <location>
        <begin position="1"/>
        <end position="19"/>
    </location>
</feature>
<comment type="caution">
    <text evidence="2">The sequence shown here is derived from an EMBL/GenBank/DDBJ whole genome shotgun (WGS) entry which is preliminary data.</text>
</comment>
<evidence type="ECO:0000256" key="1">
    <source>
        <dbReference type="SAM" id="SignalP"/>
    </source>
</evidence>
<protein>
    <submittedName>
        <fullName evidence="2">Uncharacterized protein</fullName>
    </submittedName>
</protein>
<dbReference type="Proteomes" id="UP001305779">
    <property type="component" value="Unassembled WGS sequence"/>
</dbReference>
<accession>A0ABR0EYX1</accession>
<feature type="chain" id="PRO_5047363061" evidence="1">
    <location>
        <begin position="20"/>
        <end position="368"/>
    </location>
</feature>
<organism evidence="2 3">
    <name type="scientific">Zasmidium cellare</name>
    <name type="common">Wine cellar mold</name>
    <name type="synonym">Racodium cellare</name>
    <dbReference type="NCBI Taxonomy" id="395010"/>
    <lineage>
        <taxon>Eukaryota</taxon>
        <taxon>Fungi</taxon>
        <taxon>Dikarya</taxon>
        <taxon>Ascomycota</taxon>
        <taxon>Pezizomycotina</taxon>
        <taxon>Dothideomycetes</taxon>
        <taxon>Dothideomycetidae</taxon>
        <taxon>Mycosphaerellales</taxon>
        <taxon>Mycosphaerellaceae</taxon>
        <taxon>Zasmidium</taxon>
    </lineage>
</organism>
<reference evidence="2 3" key="1">
    <citation type="journal article" date="2023" name="G3 (Bethesda)">
        <title>A chromosome-level genome assembly of Zasmidium syzygii isolated from banana leaves.</title>
        <authorList>
            <person name="van Westerhoven A.C."/>
            <person name="Mehrabi R."/>
            <person name="Talebi R."/>
            <person name="Steentjes M.B.F."/>
            <person name="Corcolon B."/>
            <person name="Chong P.A."/>
            <person name="Kema G.H.J."/>
            <person name="Seidl M.F."/>
        </authorList>
    </citation>
    <scope>NUCLEOTIDE SEQUENCE [LARGE SCALE GENOMIC DNA]</scope>
    <source>
        <strain evidence="2 3">P124</strain>
    </source>
</reference>
<evidence type="ECO:0000313" key="3">
    <source>
        <dbReference type="Proteomes" id="UP001305779"/>
    </source>
</evidence>